<dbReference type="InterPro" id="IPR015007">
    <property type="entry name" value="NUP2/50/61"/>
</dbReference>
<comment type="subcellular location">
    <subcellularLocation>
        <location evidence="1">Nucleus</location>
    </subcellularLocation>
</comment>
<evidence type="ECO:0000256" key="2">
    <source>
        <dbReference type="ARBA" id="ARBA00022448"/>
    </source>
</evidence>
<dbReference type="Pfam" id="PF08911">
    <property type="entry name" value="NUP50"/>
    <property type="match status" value="1"/>
</dbReference>
<feature type="compositionally biased region" description="Acidic residues" evidence="7">
    <location>
        <begin position="1"/>
        <end position="10"/>
    </location>
</feature>
<reference evidence="9" key="1">
    <citation type="journal article" date="2021" name="Sci. Rep.">
        <title>Diploid genomic architecture of Nitzschia inconspicua, an elite biomass production diatom.</title>
        <authorList>
            <person name="Oliver A."/>
            <person name="Podell S."/>
            <person name="Pinowska A."/>
            <person name="Traller J.C."/>
            <person name="Smith S.R."/>
            <person name="McClure R."/>
            <person name="Beliaev A."/>
            <person name="Bohutskyi P."/>
            <person name="Hill E.A."/>
            <person name="Rabines A."/>
            <person name="Zheng H."/>
            <person name="Allen L.Z."/>
            <person name="Kuo A."/>
            <person name="Grigoriev I.V."/>
            <person name="Allen A.E."/>
            <person name="Hazlebeck D."/>
            <person name="Allen E.E."/>
        </authorList>
    </citation>
    <scope>NUCLEOTIDE SEQUENCE</scope>
    <source>
        <strain evidence="9">Hildebrandi</strain>
    </source>
</reference>
<feature type="compositionally biased region" description="Acidic residues" evidence="7">
    <location>
        <begin position="334"/>
        <end position="346"/>
    </location>
</feature>
<protein>
    <submittedName>
        <fullName evidence="9">NUP50 nucleoporin</fullName>
    </submittedName>
</protein>
<feature type="region of interest" description="Disordered" evidence="7">
    <location>
        <begin position="320"/>
        <end position="410"/>
    </location>
</feature>
<sequence>MSEADADETTTSELATVATEDDPSRANEATTKNEGVTSLDGETGCDATAAASSTSGNPLVKNKRTADRQITKDDYDGSDDDDDVGEIKHGFKRASAEVMATRKIVRVKRPGLSTSTSSTNNTFSANDPNGTTEKDDGDSKPSNPFAFVSLRSSTMNSINSSKSATVKATPTEDSTSQFQAPALTASSTQKEDSLVEKKEEDTEKGEGTNTGNDSGASKPKVFGSSSAFSGFKAAASGNGFGSGFTGFSAFGKSSGNNSVDSGNSTTIFGAATAGTGFSKASPSNLFGSSSSSTGFSSTSSVPLQGSSLFQTGAGAPTFSFSAYSKKSEDGKSDDGDDDANEEEEVDVTVGVGIPVVNLPEQVQLTTGEEGEEVIHDGRCKSFHWVPKPPEKEDASDSKSGVPSNPSVKPSKAFQTAFSTLNSEMQDSSNIDNKEGDASKNGELTADGAEKKENKKSEVSASKTVNADTTFKWQELGVGPMKILNSTSVEGKYRLVQRRESTPNGNATKVILNVPLWKESTTEMTAPRYLTLRTLVDSKVECYSFRFKDSSDASYFHHYLKQSISNAKAAFTATD</sequence>
<dbReference type="GO" id="GO:0005643">
    <property type="term" value="C:nuclear pore"/>
    <property type="evidence" value="ECO:0007669"/>
    <property type="project" value="InterPro"/>
</dbReference>
<feature type="region of interest" description="Disordered" evidence="7">
    <location>
        <begin position="1"/>
        <end position="86"/>
    </location>
</feature>
<feature type="compositionally biased region" description="Low complexity" evidence="7">
    <location>
        <begin position="276"/>
        <end position="300"/>
    </location>
</feature>
<dbReference type="PROSITE" id="PS50196">
    <property type="entry name" value="RANBD1"/>
    <property type="match status" value="1"/>
</dbReference>
<feature type="domain" description="RanBD1" evidence="8">
    <location>
        <begin position="354"/>
        <end position="568"/>
    </location>
</feature>
<feature type="compositionally biased region" description="Polar residues" evidence="7">
    <location>
        <begin position="397"/>
        <end position="410"/>
    </location>
</feature>
<dbReference type="SMART" id="SM00160">
    <property type="entry name" value="RanBD"/>
    <property type="match status" value="1"/>
</dbReference>
<proteinExistence type="predicted"/>
<feature type="compositionally biased region" description="Polar residues" evidence="7">
    <location>
        <begin position="27"/>
        <end position="36"/>
    </location>
</feature>
<name>A0A9K3M585_9STRA</name>
<organism evidence="9 10">
    <name type="scientific">Nitzschia inconspicua</name>
    <dbReference type="NCBI Taxonomy" id="303405"/>
    <lineage>
        <taxon>Eukaryota</taxon>
        <taxon>Sar</taxon>
        <taxon>Stramenopiles</taxon>
        <taxon>Ochrophyta</taxon>
        <taxon>Bacillariophyta</taxon>
        <taxon>Bacillariophyceae</taxon>
        <taxon>Bacillariophycidae</taxon>
        <taxon>Bacillariales</taxon>
        <taxon>Bacillariaceae</taxon>
        <taxon>Nitzschia</taxon>
    </lineage>
</organism>
<feature type="compositionally biased region" description="Basic and acidic residues" evidence="7">
    <location>
        <begin position="64"/>
        <end position="75"/>
    </location>
</feature>
<reference evidence="9" key="2">
    <citation type="submission" date="2021-04" db="EMBL/GenBank/DDBJ databases">
        <authorList>
            <person name="Podell S."/>
        </authorList>
    </citation>
    <scope>NUCLEOTIDE SEQUENCE</scope>
    <source>
        <strain evidence="9">Hildebrandi</strain>
    </source>
</reference>
<evidence type="ECO:0000259" key="8">
    <source>
        <dbReference type="PROSITE" id="PS50196"/>
    </source>
</evidence>
<evidence type="ECO:0000313" key="10">
    <source>
        <dbReference type="Proteomes" id="UP000693970"/>
    </source>
</evidence>
<evidence type="ECO:0000256" key="4">
    <source>
        <dbReference type="ARBA" id="ARBA00022927"/>
    </source>
</evidence>
<evidence type="ECO:0000313" key="9">
    <source>
        <dbReference type="EMBL" id="KAG7372316.1"/>
    </source>
</evidence>
<keyword evidence="2" id="KW-0813">Transport</keyword>
<feature type="compositionally biased region" description="Basic and acidic residues" evidence="7">
    <location>
        <begin position="189"/>
        <end position="206"/>
    </location>
</feature>
<evidence type="ECO:0000256" key="7">
    <source>
        <dbReference type="SAM" id="MobiDB-lite"/>
    </source>
</evidence>
<evidence type="ECO:0000256" key="1">
    <source>
        <dbReference type="ARBA" id="ARBA00004123"/>
    </source>
</evidence>
<dbReference type="AlphaFoldDB" id="A0A9K3M585"/>
<dbReference type="Proteomes" id="UP000693970">
    <property type="component" value="Unassembled WGS sequence"/>
</dbReference>
<comment type="caution">
    <text evidence="9">The sequence shown here is derived from an EMBL/GenBank/DDBJ whole genome shotgun (WGS) entry which is preliminary data.</text>
</comment>
<feature type="compositionally biased region" description="Low complexity" evidence="7">
    <location>
        <begin position="347"/>
        <end position="356"/>
    </location>
</feature>
<feature type="compositionally biased region" description="Polar residues" evidence="7">
    <location>
        <begin position="164"/>
        <end position="188"/>
    </location>
</feature>
<feature type="compositionally biased region" description="Basic and acidic residues" evidence="7">
    <location>
        <begin position="447"/>
        <end position="457"/>
    </location>
</feature>
<dbReference type="InterPro" id="IPR045255">
    <property type="entry name" value="RanBP1-like"/>
</dbReference>
<keyword evidence="4" id="KW-0653">Protein transport</keyword>
<evidence type="ECO:0000256" key="5">
    <source>
        <dbReference type="ARBA" id="ARBA00022990"/>
    </source>
</evidence>
<evidence type="ECO:0000256" key="6">
    <source>
        <dbReference type="ARBA" id="ARBA00023242"/>
    </source>
</evidence>
<feature type="compositionally biased region" description="Low complexity" evidence="7">
    <location>
        <begin position="113"/>
        <end position="122"/>
    </location>
</feature>
<keyword evidence="10" id="KW-1185">Reference proteome</keyword>
<feature type="region of interest" description="Disordered" evidence="7">
    <location>
        <begin position="276"/>
        <end position="308"/>
    </location>
</feature>
<accession>A0A9K3M585</accession>
<dbReference type="InterPro" id="IPR000156">
    <property type="entry name" value="Ran_bind_dom"/>
</dbReference>
<keyword evidence="3" id="KW-0677">Repeat</keyword>
<feature type="region of interest" description="Disordered" evidence="7">
    <location>
        <begin position="422"/>
        <end position="461"/>
    </location>
</feature>
<feature type="compositionally biased region" description="Low complexity" evidence="7">
    <location>
        <begin position="149"/>
        <end position="163"/>
    </location>
</feature>
<keyword evidence="5" id="KW-0007">Acetylation</keyword>
<dbReference type="Pfam" id="PF00638">
    <property type="entry name" value="Ran_BP1"/>
    <property type="match status" value="1"/>
</dbReference>
<feature type="region of interest" description="Disordered" evidence="7">
    <location>
        <begin position="105"/>
        <end position="219"/>
    </location>
</feature>
<dbReference type="EMBL" id="JAGRRH010000003">
    <property type="protein sequence ID" value="KAG7372316.1"/>
    <property type="molecule type" value="Genomic_DNA"/>
</dbReference>
<evidence type="ECO:0000256" key="3">
    <source>
        <dbReference type="ARBA" id="ARBA00022737"/>
    </source>
</evidence>
<dbReference type="OrthoDB" id="205128at2759"/>
<dbReference type="PANTHER" id="PTHR23138">
    <property type="entry name" value="RAN BINDING PROTEIN"/>
    <property type="match status" value="1"/>
</dbReference>
<gene>
    <name evidence="9" type="ORF">IV203_018459</name>
</gene>
<keyword evidence="6" id="KW-0539">Nucleus</keyword>
<dbReference type="GO" id="GO:0015031">
    <property type="term" value="P:protein transport"/>
    <property type="evidence" value="ECO:0007669"/>
    <property type="project" value="UniProtKB-KW"/>
</dbReference>